<name>A0A0W7YVI9_9BURK</name>
<protein>
    <submittedName>
        <fullName evidence="2">Uncharacterized protein</fullName>
    </submittedName>
</protein>
<dbReference type="RefSeq" id="WP_058880291.1">
    <property type="nucleotide sequence ID" value="NZ_LPXH01000037.1"/>
</dbReference>
<gene>
    <name evidence="2" type="ORF">AS359_00550</name>
</gene>
<keyword evidence="3" id="KW-1185">Reference proteome</keyword>
<evidence type="ECO:0000313" key="2">
    <source>
        <dbReference type="EMBL" id="KUF39088.1"/>
    </source>
</evidence>
<dbReference type="AlphaFoldDB" id="A0A0W7YVI9"/>
<feature type="region of interest" description="Disordered" evidence="1">
    <location>
        <begin position="1"/>
        <end position="40"/>
    </location>
</feature>
<dbReference type="EMBL" id="LPXH01000037">
    <property type="protein sequence ID" value="KUF39088.1"/>
    <property type="molecule type" value="Genomic_DNA"/>
</dbReference>
<proteinExistence type="predicted"/>
<reference evidence="2 3" key="1">
    <citation type="submission" date="2015-12" db="EMBL/GenBank/DDBJ databases">
        <title>Complete genome sequence of a multi-drug resistant strain Acidovorax sp. 12322-1.</title>
        <authorList>
            <person name="Ming D."/>
            <person name="Wang M."/>
            <person name="Hu S."/>
            <person name="Zhou Y."/>
            <person name="Jiang T."/>
        </authorList>
    </citation>
    <scope>NUCLEOTIDE SEQUENCE [LARGE SCALE GENOMIC DNA]</scope>
    <source>
        <strain evidence="2 3">12322-1</strain>
    </source>
</reference>
<evidence type="ECO:0000256" key="1">
    <source>
        <dbReference type="SAM" id="MobiDB-lite"/>
    </source>
</evidence>
<feature type="compositionally biased region" description="Low complexity" evidence="1">
    <location>
        <begin position="1"/>
        <end position="16"/>
    </location>
</feature>
<comment type="caution">
    <text evidence="2">The sequence shown here is derived from an EMBL/GenBank/DDBJ whole genome shotgun (WGS) entry which is preliminary data.</text>
</comment>
<accession>A0A0W7YVI9</accession>
<sequence>MQAAQNSAAAVAVQAQPRPEFAPLRTTPIGHSADPHSPLTNREARRLVNEVRDWARQFDAPDACALVHAMNDMERLLVRVWTEIDESVLRLHLSATASTPERAESLRREAIGYLSRWNGR</sequence>
<organism evidence="2 3">
    <name type="scientific">Comamonas kerstersii</name>
    <dbReference type="NCBI Taxonomy" id="225992"/>
    <lineage>
        <taxon>Bacteria</taxon>
        <taxon>Pseudomonadati</taxon>
        <taxon>Pseudomonadota</taxon>
        <taxon>Betaproteobacteria</taxon>
        <taxon>Burkholderiales</taxon>
        <taxon>Comamonadaceae</taxon>
        <taxon>Comamonas</taxon>
    </lineage>
</organism>
<evidence type="ECO:0000313" key="3">
    <source>
        <dbReference type="Proteomes" id="UP000053300"/>
    </source>
</evidence>
<dbReference type="Proteomes" id="UP000053300">
    <property type="component" value="Unassembled WGS sequence"/>
</dbReference>